<keyword evidence="2" id="KW-1185">Reference proteome</keyword>
<accession>A0A919QBW0</accession>
<evidence type="ECO:0000313" key="2">
    <source>
        <dbReference type="Proteomes" id="UP000640052"/>
    </source>
</evidence>
<name>A0A919QBW0_9ACTN</name>
<organism evidence="1 2">
    <name type="scientific">Acrocarpospora phusangensis</name>
    <dbReference type="NCBI Taxonomy" id="1070424"/>
    <lineage>
        <taxon>Bacteria</taxon>
        <taxon>Bacillati</taxon>
        <taxon>Actinomycetota</taxon>
        <taxon>Actinomycetes</taxon>
        <taxon>Streptosporangiales</taxon>
        <taxon>Streptosporangiaceae</taxon>
        <taxon>Acrocarpospora</taxon>
    </lineage>
</organism>
<proteinExistence type="predicted"/>
<protein>
    <submittedName>
        <fullName evidence="1">Uncharacterized protein</fullName>
    </submittedName>
</protein>
<reference evidence="1" key="1">
    <citation type="submission" date="2021-01" db="EMBL/GenBank/DDBJ databases">
        <title>Whole genome shotgun sequence of Acrocarpospora phusangensis NBRC 108782.</title>
        <authorList>
            <person name="Komaki H."/>
            <person name="Tamura T."/>
        </authorList>
    </citation>
    <scope>NUCLEOTIDE SEQUENCE</scope>
    <source>
        <strain evidence="1">NBRC 108782</strain>
    </source>
</reference>
<dbReference type="AlphaFoldDB" id="A0A919QBW0"/>
<evidence type="ECO:0000313" key="1">
    <source>
        <dbReference type="EMBL" id="GIH26339.1"/>
    </source>
</evidence>
<dbReference type="Proteomes" id="UP000640052">
    <property type="component" value="Unassembled WGS sequence"/>
</dbReference>
<dbReference type="EMBL" id="BOOA01000039">
    <property type="protein sequence ID" value="GIH26339.1"/>
    <property type="molecule type" value="Genomic_DNA"/>
</dbReference>
<sequence length="591" mass="61583">MAEVMGMDPVGVQALIRRLESGKSVLAGLRPGLEAAIAEAGADWAGTGGVTAMHRAWAFFHDSQADLRWRLQVLSQVLPTGSPALTWVSVSFLSQEQAAAAGTREGAAVADALAAHLADGTPSAWAAVEAAMTSGGTADARDPAYAAAFLAALGGPDRLRTLFGRWMDAHTGGPGRGLALAQLQAAQASLGTLAVAFTSAEASGRLPDGWREDVLTRANPATLSAMVALARPSGAFLNEVAIRQFGSHTAGFSAAFPDPDWNTALVVGAYAGDPESLQKLLADHKQVAGQLLSPDLVKGTGTPGFADLLAMVLDRALDPQTGSAGTREQAWINVINGVGYDGTEELVGHYASFENSSLNQVLAKNLTPYLGELARGQVHAHSPELGVSPSGPWKNLDVDVAARFVGALMQDPGTVKTLQADFQAHVRDLDIGRAHPFSSDPLVRTEYTRLSAEAGGLSNLILGGSAYAEFNDDEFIDVVSDAAMLPVDYAVGRVTTMLDLGDLTSAAVGSQADGPKEKVADILKDYLDKKTQDTAEVVTRKLVDVEVDAVLNSLEAHGQEPLTAADADQIRQAFAGRLSPALIKALAARGG</sequence>
<gene>
    <name evidence="1" type="ORF">Aph01nite_46490</name>
</gene>
<dbReference type="RefSeq" id="WP_204043026.1">
    <property type="nucleotide sequence ID" value="NZ_BOOA01000039.1"/>
</dbReference>
<comment type="caution">
    <text evidence="1">The sequence shown here is derived from an EMBL/GenBank/DDBJ whole genome shotgun (WGS) entry which is preliminary data.</text>
</comment>